<evidence type="ECO:0000256" key="4">
    <source>
        <dbReference type="ARBA" id="ARBA00022679"/>
    </source>
</evidence>
<comment type="catalytic activity">
    <reaction evidence="1">
        <text>ATP + protein L-histidine = ADP + protein N-phospho-L-histidine.</text>
        <dbReference type="EC" id="2.7.13.3"/>
    </reaction>
</comment>
<gene>
    <name evidence="12" type="ORF">AV656_01280</name>
</gene>
<dbReference type="CDD" id="cd00082">
    <property type="entry name" value="HisKA"/>
    <property type="match status" value="1"/>
</dbReference>
<dbReference type="InterPro" id="IPR013655">
    <property type="entry name" value="PAS_fold_3"/>
</dbReference>
<dbReference type="PROSITE" id="PS50109">
    <property type="entry name" value="HIS_KIN"/>
    <property type="match status" value="1"/>
</dbReference>
<keyword evidence="4" id="KW-0808">Transferase</keyword>
<feature type="domain" description="PAS" evidence="10">
    <location>
        <begin position="210"/>
        <end position="285"/>
    </location>
</feature>
<keyword evidence="6" id="KW-0418">Kinase</keyword>
<sequence length="557" mass="62733">MDYSVHDMAHFKDLPLFFERIRVAHAGGEFIPFSVRGKDADHSPMYVERIERIDEHHVLMQAFPITKNPVQLATINPPAAWSSPFFEFMEEAALLLKPDGEVMQINAAFTNEYGWTKDDLVGGILPYVPEDLQEEFHLTRDRLLAGEKKISLETVRLKKDGTRVLVSIRAYPVYDSEGRLAATTAVMVSKESAAATRSLIQLQERIIKDRDQLIVDIMENTDLGVAQFDFIREKFIYLNPAIEGLFDMDLNDIYANPRAIHHHIHPDDLALIEKTLVSSESVTGEVEYRILAPGKGMKWLRTKSVAVRDSDERVIRSIGFTQDITKQKFSEEMSLKWEKLGMVGHLAAGIAHEVRTPLTVVKGFMQLMDEAGSAGTYTDIILEQMDRIGEIVDELLMLADPHQEDEMKSADLVKVLSEVMHLLKAEARMHNCILRFKIPEGPLLAICKTDEIKHVIINLVKNSIEAMPDGGTVQLAAWDAGEGTIIEVRDEGIGIPEERLPRLGEPFYSNKEKGTGMGLMKSFKIIERHEGSIEFESEVGKGTTARVWLPRESNSTN</sequence>
<dbReference type="InterPro" id="IPR005467">
    <property type="entry name" value="His_kinase_dom"/>
</dbReference>
<evidence type="ECO:0000259" key="10">
    <source>
        <dbReference type="PROSITE" id="PS50112"/>
    </source>
</evidence>
<evidence type="ECO:0000313" key="13">
    <source>
        <dbReference type="Proteomes" id="UP000076490"/>
    </source>
</evidence>
<evidence type="ECO:0000256" key="8">
    <source>
        <dbReference type="ARBA" id="ARBA00023012"/>
    </source>
</evidence>
<dbReference type="SUPFAM" id="SSF55874">
    <property type="entry name" value="ATPase domain of HSP90 chaperone/DNA topoisomerase II/histidine kinase"/>
    <property type="match status" value="1"/>
</dbReference>
<dbReference type="Pfam" id="PF02518">
    <property type="entry name" value="HATPase_c"/>
    <property type="match status" value="1"/>
</dbReference>
<dbReference type="CDD" id="cd00075">
    <property type="entry name" value="HATPase"/>
    <property type="match status" value="1"/>
</dbReference>
<dbReference type="PANTHER" id="PTHR43065">
    <property type="entry name" value="SENSOR HISTIDINE KINASE"/>
    <property type="match status" value="1"/>
</dbReference>
<evidence type="ECO:0000256" key="1">
    <source>
        <dbReference type="ARBA" id="ARBA00000085"/>
    </source>
</evidence>
<feature type="domain" description="PAC" evidence="11">
    <location>
        <begin position="284"/>
        <end position="336"/>
    </location>
</feature>
<dbReference type="NCBIfam" id="TIGR00229">
    <property type="entry name" value="sensory_box"/>
    <property type="match status" value="1"/>
</dbReference>
<dbReference type="EMBL" id="LQNT01000001">
    <property type="protein sequence ID" value="KZE39941.1"/>
    <property type="molecule type" value="Genomic_DNA"/>
</dbReference>
<dbReference type="InterPro" id="IPR000700">
    <property type="entry name" value="PAS-assoc_C"/>
</dbReference>
<protein>
    <recommendedName>
        <fullName evidence="2">histidine kinase</fullName>
        <ecNumber evidence="2">2.7.13.3</ecNumber>
    </recommendedName>
</protein>
<dbReference type="EC" id="2.7.13.3" evidence="2"/>
<evidence type="ECO:0000256" key="6">
    <source>
        <dbReference type="ARBA" id="ARBA00022777"/>
    </source>
</evidence>
<comment type="caution">
    <text evidence="12">The sequence shown here is derived from an EMBL/GenBank/DDBJ whole genome shotgun (WGS) entry which is preliminary data.</text>
</comment>
<dbReference type="GO" id="GO:0000155">
    <property type="term" value="F:phosphorelay sensor kinase activity"/>
    <property type="evidence" value="ECO:0007669"/>
    <property type="project" value="InterPro"/>
</dbReference>
<dbReference type="InterPro" id="IPR003594">
    <property type="entry name" value="HATPase_dom"/>
</dbReference>
<evidence type="ECO:0000313" key="12">
    <source>
        <dbReference type="EMBL" id="KZE39941.1"/>
    </source>
</evidence>
<keyword evidence="5" id="KW-0547">Nucleotide-binding</keyword>
<organism evidence="12 13">
    <name type="scientific">Bhargavaea cecembensis</name>
    <dbReference type="NCBI Taxonomy" id="394098"/>
    <lineage>
        <taxon>Bacteria</taxon>
        <taxon>Bacillati</taxon>
        <taxon>Bacillota</taxon>
        <taxon>Bacilli</taxon>
        <taxon>Bacillales</taxon>
        <taxon>Caryophanaceae</taxon>
        <taxon>Bhargavaea</taxon>
    </lineage>
</organism>
<dbReference type="SMART" id="SM00091">
    <property type="entry name" value="PAS"/>
    <property type="match status" value="2"/>
</dbReference>
<dbReference type="SMART" id="SM00086">
    <property type="entry name" value="PAC"/>
    <property type="match status" value="2"/>
</dbReference>
<evidence type="ECO:0000256" key="5">
    <source>
        <dbReference type="ARBA" id="ARBA00022741"/>
    </source>
</evidence>
<dbReference type="InterPro" id="IPR003661">
    <property type="entry name" value="HisK_dim/P_dom"/>
</dbReference>
<evidence type="ECO:0000259" key="11">
    <source>
        <dbReference type="PROSITE" id="PS50113"/>
    </source>
</evidence>
<dbReference type="InterPro" id="IPR036890">
    <property type="entry name" value="HATPase_C_sf"/>
</dbReference>
<dbReference type="PANTHER" id="PTHR43065:SF10">
    <property type="entry name" value="PEROXIDE STRESS-ACTIVATED HISTIDINE KINASE MAK3"/>
    <property type="match status" value="1"/>
</dbReference>
<evidence type="ECO:0000259" key="9">
    <source>
        <dbReference type="PROSITE" id="PS50109"/>
    </source>
</evidence>
<dbReference type="SUPFAM" id="SSF47384">
    <property type="entry name" value="Homodimeric domain of signal transducing histidine kinase"/>
    <property type="match status" value="1"/>
</dbReference>
<feature type="domain" description="Histidine kinase" evidence="9">
    <location>
        <begin position="349"/>
        <end position="553"/>
    </location>
</feature>
<keyword evidence="7" id="KW-0067">ATP-binding</keyword>
<dbReference type="GO" id="GO:0005524">
    <property type="term" value="F:ATP binding"/>
    <property type="evidence" value="ECO:0007669"/>
    <property type="project" value="UniProtKB-KW"/>
</dbReference>
<dbReference type="SMART" id="SM00387">
    <property type="entry name" value="HATPase_c"/>
    <property type="match status" value="1"/>
</dbReference>
<dbReference type="InterPro" id="IPR001610">
    <property type="entry name" value="PAC"/>
</dbReference>
<dbReference type="PROSITE" id="PS50112">
    <property type="entry name" value="PAS"/>
    <property type="match status" value="2"/>
</dbReference>
<keyword evidence="3" id="KW-0597">Phosphoprotein</keyword>
<dbReference type="SMART" id="SM00388">
    <property type="entry name" value="HisKA"/>
    <property type="match status" value="1"/>
</dbReference>
<reference evidence="12 13" key="1">
    <citation type="submission" date="2016-01" db="EMBL/GenBank/DDBJ databases">
        <title>Whole genome sequencing of Bhargavaea cecembensis T14.</title>
        <authorList>
            <person name="Hong K.W."/>
        </authorList>
    </citation>
    <scope>NUCLEOTIDE SEQUENCE [LARGE SCALE GENOMIC DNA]</scope>
    <source>
        <strain evidence="12 13">T14</strain>
    </source>
</reference>
<dbReference type="Gene3D" id="1.10.287.130">
    <property type="match status" value="1"/>
</dbReference>
<keyword evidence="8" id="KW-0902">Two-component regulatory system</keyword>
<dbReference type="CDD" id="cd00130">
    <property type="entry name" value="PAS"/>
    <property type="match status" value="2"/>
</dbReference>
<evidence type="ECO:0000256" key="3">
    <source>
        <dbReference type="ARBA" id="ARBA00022553"/>
    </source>
</evidence>
<dbReference type="Pfam" id="PF00512">
    <property type="entry name" value="HisKA"/>
    <property type="match status" value="1"/>
</dbReference>
<dbReference type="AlphaFoldDB" id="A0A163GA08"/>
<dbReference type="Gene3D" id="3.30.450.20">
    <property type="entry name" value="PAS domain"/>
    <property type="match status" value="2"/>
</dbReference>
<dbReference type="InterPro" id="IPR013656">
    <property type="entry name" value="PAS_4"/>
</dbReference>
<dbReference type="InterPro" id="IPR035965">
    <property type="entry name" value="PAS-like_dom_sf"/>
</dbReference>
<evidence type="ECO:0000256" key="2">
    <source>
        <dbReference type="ARBA" id="ARBA00012438"/>
    </source>
</evidence>
<proteinExistence type="predicted"/>
<dbReference type="Pfam" id="PF08448">
    <property type="entry name" value="PAS_4"/>
    <property type="match status" value="1"/>
</dbReference>
<dbReference type="Proteomes" id="UP000076490">
    <property type="component" value="Unassembled WGS sequence"/>
</dbReference>
<dbReference type="PROSITE" id="PS50113">
    <property type="entry name" value="PAC"/>
    <property type="match status" value="1"/>
</dbReference>
<dbReference type="InterPro" id="IPR036097">
    <property type="entry name" value="HisK_dim/P_sf"/>
</dbReference>
<dbReference type="InterPro" id="IPR004358">
    <property type="entry name" value="Sig_transdc_His_kin-like_C"/>
</dbReference>
<name>A0A163GA08_9BACL</name>
<evidence type="ECO:0000256" key="7">
    <source>
        <dbReference type="ARBA" id="ARBA00022840"/>
    </source>
</evidence>
<dbReference type="Gene3D" id="3.30.565.10">
    <property type="entry name" value="Histidine kinase-like ATPase, C-terminal domain"/>
    <property type="match status" value="1"/>
</dbReference>
<accession>A0A163GA08</accession>
<feature type="domain" description="PAS" evidence="10">
    <location>
        <begin position="86"/>
        <end position="147"/>
    </location>
</feature>
<dbReference type="PRINTS" id="PR00344">
    <property type="entry name" value="BCTRLSENSOR"/>
</dbReference>
<dbReference type="InterPro" id="IPR000014">
    <property type="entry name" value="PAS"/>
</dbReference>
<dbReference type="Pfam" id="PF08447">
    <property type="entry name" value="PAS_3"/>
    <property type="match status" value="1"/>
</dbReference>
<dbReference type="SUPFAM" id="SSF55785">
    <property type="entry name" value="PYP-like sensor domain (PAS domain)"/>
    <property type="match status" value="2"/>
</dbReference>